<comment type="caution">
    <text evidence="1">The sequence shown here is derived from an EMBL/GenBank/DDBJ whole genome shotgun (WGS) entry which is preliminary data.</text>
</comment>
<reference evidence="1" key="1">
    <citation type="submission" date="2022-07" db="EMBL/GenBank/DDBJ databases">
        <title>Enhanced cultured diversity of the mouse gut microbiota enables custom-made synthetic communities.</title>
        <authorList>
            <person name="Afrizal A."/>
        </authorList>
    </citation>
    <scope>NUCLEOTIDE SEQUENCE</scope>
    <source>
        <strain evidence="1">DSM 29186</strain>
    </source>
</reference>
<evidence type="ECO:0000313" key="1">
    <source>
        <dbReference type="EMBL" id="MCR1822371.1"/>
    </source>
</evidence>
<keyword evidence="2" id="KW-1185">Reference proteome</keyword>
<dbReference type="Proteomes" id="UP001140817">
    <property type="component" value="Unassembled WGS sequence"/>
</dbReference>
<proteinExistence type="predicted"/>
<protein>
    <submittedName>
        <fullName evidence="1">Uncharacterized protein</fullName>
    </submittedName>
</protein>
<sequence length="206" mass="24120">RKEILTMKKELIYFNIEDHYGGNQNWFWDPMMKLGGCAAVTACDLCVYLNILIGSEHLYPFDINFLQKSDYIKFSNIMKPYLRPRMTGINTLQLYIDGLGKYLYDVNDQGIKMTPFGGENSVFDGKKIVINQIDKEIPIPFLLLKHKNSKLKELVWHWFLIVGYEKSDDELFIKIATYGKYNWISFNELWDTGYEEKGGMIIVDIQ</sequence>
<evidence type="ECO:0000313" key="2">
    <source>
        <dbReference type="Proteomes" id="UP001140817"/>
    </source>
</evidence>
<gene>
    <name evidence="1" type="ORF">NSA58_06180</name>
</gene>
<dbReference type="AlphaFoldDB" id="A0A9X2MA16"/>
<organism evidence="1 2">
    <name type="scientific">Terrisporobacter muris</name>
    <dbReference type="NCBI Taxonomy" id="2963284"/>
    <lineage>
        <taxon>Bacteria</taxon>
        <taxon>Bacillati</taxon>
        <taxon>Bacillota</taxon>
        <taxon>Clostridia</taxon>
        <taxon>Peptostreptococcales</taxon>
        <taxon>Peptostreptococcaceae</taxon>
        <taxon>Terrisporobacter</taxon>
    </lineage>
</organism>
<name>A0A9X2MA16_9FIRM</name>
<dbReference type="RefSeq" id="WP_257560263.1">
    <property type="nucleotide sequence ID" value="NZ_JANKBY010000051.1"/>
</dbReference>
<dbReference type="EMBL" id="JANKBY010000051">
    <property type="protein sequence ID" value="MCR1822371.1"/>
    <property type="molecule type" value="Genomic_DNA"/>
</dbReference>
<accession>A0A9X2MA16</accession>
<feature type="non-terminal residue" evidence="1">
    <location>
        <position position="1"/>
    </location>
</feature>